<dbReference type="AlphaFoldDB" id="A0A089LA55"/>
<organism evidence="1 2">
    <name type="scientific">Paenibacillus borealis</name>
    <dbReference type="NCBI Taxonomy" id="160799"/>
    <lineage>
        <taxon>Bacteria</taxon>
        <taxon>Bacillati</taxon>
        <taxon>Bacillota</taxon>
        <taxon>Bacilli</taxon>
        <taxon>Bacillales</taxon>
        <taxon>Paenibacillaceae</taxon>
        <taxon>Paenibacillus</taxon>
    </lineage>
</organism>
<sequence>MSYTDTFIRVAEDCPAEIGVSPVSGRPHPPAHVIQYNLLAGAPYQYNHEELLYQVHVRHKGISEEERDSRREEIWAELFSKSHPCLRASMLPKKYGWGIHYDAEGKIALYAKESPEYDYYTSSEEAGVKLLNAMRSKRR</sequence>
<dbReference type="KEGG" id="pbd:PBOR_12780"/>
<dbReference type="Proteomes" id="UP000029518">
    <property type="component" value="Chromosome"/>
</dbReference>
<evidence type="ECO:0000313" key="1">
    <source>
        <dbReference type="EMBL" id="AIQ57707.1"/>
    </source>
</evidence>
<dbReference type="RefSeq" id="WP_042211922.1">
    <property type="nucleotide sequence ID" value="NZ_CP009285.1"/>
</dbReference>
<proteinExistence type="predicted"/>
<dbReference type="OrthoDB" id="2361182at2"/>
<name>A0A089LA55_PAEBO</name>
<dbReference type="HOGENOM" id="CLU_1822586_0_0_9"/>
<protein>
    <submittedName>
        <fullName evidence="1">Uncharacterized protein</fullName>
    </submittedName>
</protein>
<dbReference type="Pfam" id="PF19654">
    <property type="entry name" value="DUF6157"/>
    <property type="match status" value="1"/>
</dbReference>
<gene>
    <name evidence="1" type="ORF">PBOR_12780</name>
</gene>
<keyword evidence="2" id="KW-1185">Reference proteome</keyword>
<accession>A0A089LA55</accession>
<evidence type="ECO:0000313" key="2">
    <source>
        <dbReference type="Proteomes" id="UP000029518"/>
    </source>
</evidence>
<dbReference type="EMBL" id="CP009285">
    <property type="protein sequence ID" value="AIQ57707.1"/>
    <property type="molecule type" value="Genomic_DNA"/>
</dbReference>
<dbReference type="InterPro" id="IPR046155">
    <property type="entry name" value="DUF6157"/>
</dbReference>
<reference evidence="1" key="1">
    <citation type="submission" date="2014-08" db="EMBL/GenBank/DDBJ databases">
        <title>Comparative genomics of the Paenibacillus odorifer group.</title>
        <authorList>
            <person name="den Bakker H.C."/>
            <person name="Tsai Y.-C.Y.-C."/>
            <person name="Martin N."/>
            <person name="Korlach J."/>
            <person name="Wiedmann M."/>
        </authorList>
    </citation>
    <scope>NUCLEOTIDE SEQUENCE [LARGE SCALE GENOMIC DNA]</scope>
    <source>
        <strain evidence="1">DSM 13188</strain>
    </source>
</reference>